<dbReference type="EMBL" id="BOMN01000062">
    <property type="protein sequence ID" value="GIE21885.1"/>
    <property type="molecule type" value="Genomic_DNA"/>
</dbReference>
<organism evidence="2 3">
    <name type="scientific">Winogradskya humida</name>
    <dbReference type="NCBI Taxonomy" id="113566"/>
    <lineage>
        <taxon>Bacteria</taxon>
        <taxon>Bacillati</taxon>
        <taxon>Actinomycetota</taxon>
        <taxon>Actinomycetes</taxon>
        <taxon>Micromonosporales</taxon>
        <taxon>Micromonosporaceae</taxon>
        <taxon>Winogradskya</taxon>
    </lineage>
</organism>
<dbReference type="PANTHER" id="PTHR43798">
    <property type="entry name" value="MONOACYLGLYCEROL LIPASE"/>
    <property type="match status" value="1"/>
</dbReference>
<dbReference type="InterPro" id="IPR050266">
    <property type="entry name" value="AB_hydrolase_sf"/>
</dbReference>
<evidence type="ECO:0000259" key="1">
    <source>
        <dbReference type="Pfam" id="PF12697"/>
    </source>
</evidence>
<dbReference type="InterPro" id="IPR029058">
    <property type="entry name" value="AB_hydrolase_fold"/>
</dbReference>
<dbReference type="InterPro" id="IPR000073">
    <property type="entry name" value="AB_hydrolase_1"/>
</dbReference>
<dbReference type="Pfam" id="PF12697">
    <property type="entry name" value="Abhydrolase_6"/>
    <property type="match status" value="1"/>
</dbReference>
<evidence type="ECO:0000313" key="3">
    <source>
        <dbReference type="Proteomes" id="UP000603200"/>
    </source>
</evidence>
<feature type="domain" description="AB hydrolase-1" evidence="1">
    <location>
        <begin position="67"/>
        <end position="285"/>
    </location>
</feature>
<name>A0ABQ3ZTI6_9ACTN</name>
<gene>
    <name evidence="2" type="ORF">Ahu01nite_049870</name>
</gene>
<dbReference type="PANTHER" id="PTHR43798:SF33">
    <property type="entry name" value="HYDROLASE, PUTATIVE (AFU_ORTHOLOGUE AFUA_2G14860)-RELATED"/>
    <property type="match status" value="1"/>
</dbReference>
<comment type="caution">
    <text evidence="2">The sequence shown here is derived from an EMBL/GenBank/DDBJ whole genome shotgun (WGS) entry which is preliminary data.</text>
</comment>
<protein>
    <submittedName>
        <fullName evidence="2">Carboxylesterase</fullName>
    </submittedName>
</protein>
<dbReference type="Gene3D" id="3.40.50.1820">
    <property type="entry name" value="alpha/beta hydrolase"/>
    <property type="match status" value="1"/>
</dbReference>
<evidence type="ECO:0000313" key="2">
    <source>
        <dbReference type="EMBL" id="GIE21885.1"/>
    </source>
</evidence>
<dbReference type="SUPFAM" id="SSF53474">
    <property type="entry name" value="alpha/beta-Hydrolases"/>
    <property type="match status" value="1"/>
</dbReference>
<dbReference type="Proteomes" id="UP000603200">
    <property type="component" value="Unassembled WGS sequence"/>
</dbReference>
<keyword evidence="3" id="KW-1185">Reference proteome</keyword>
<accession>A0ABQ3ZTI6</accession>
<proteinExistence type="predicted"/>
<reference evidence="2 3" key="1">
    <citation type="submission" date="2021-01" db="EMBL/GenBank/DDBJ databases">
        <title>Whole genome shotgun sequence of Actinoplanes humidus NBRC 14915.</title>
        <authorList>
            <person name="Komaki H."/>
            <person name="Tamura T."/>
        </authorList>
    </citation>
    <scope>NUCLEOTIDE SEQUENCE [LARGE SCALE GENOMIC DNA]</scope>
    <source>
        <strain evidence="2 3">NBRC 14915</strain>
    </source>
</reference>
<sequence>MVQMYHENMAATLSAFTSDDARERYLATVRRLIGRYWPVERTETHVPTSFGDTYVIRSGGGDGVPFFLLPGSGGGCVMWYPYVAELGRDRPVYAVDPIGEPGQSTQTEPITGGADWSRWLSEVLDGLGLDRVHLVGTSYGAWVAVQHELDRPGRAASITLVDPGGFGRVTRRFMAWIMLSGLASFTPRPIRHRAATLLNNATLKYDDVHELVGGLFRFRRRLPMPGTFTDEELRRIGTPTLALFGERSQMLDADAVAARMRSLLPDVRTVVVPDAGHDLILHSPELITGEIRGFAAQRPGGQTKEGSRR</sequence>